<reference evidence="2 3" key="1">
    <citation type="submission" date="2022-11" db="EMBL/GenBank/DDBJ databases">
        <title>Spartinivicinus poritis sp. nov., isolated from scleractinian coral Porites lutea.</title>
        <authorList>
            <person name="Zhang G."/>
            <person name="Cai L."/>
            <person name="Wei Q."/>
        </authorList>
    </citation>
    <scope>NUCLEOTIDE SEQUENCE [LARGE SCALE GENOMIC DNA]</scope>
    <source>
        <strain evidence="2 3">A2-2</strain>
    </source>
</reference>
<keyword evidence="3" id="KW-1185">Reference proteome</keyword>
<dbReference type="PANTHER" id="PTHR33840:SF1">
    <property type="entry name" value="TLE1 PHOSPHOLIPASE DOMAIN-CONTAINING PROTEIN"/>
    <property type="match status" value="1"/>
</dbReference>
<dbReference type="RefSeq" id="WP_274689636.1">
    <property type="nucleotide sequence ID" value="NZ_JAPMOU010000019.1"/>
</dbReference>
<dbReference type="Proteomes" id="UP001528823">
    <property type="component" value="Unassembled WGS sequence"/>
</dbReference>
<protein>
    <submittedName>
        <fullName evidence="2">DUF2235 domain-containing protein</fullName>
    </submittedName>
</protein>
<proteinExistence type="predicted"/>
<evidence type="ECO:0000313" key="2">
    <source>
        <dbReference type="EMBL" id="MDE1463293.1"/>
    </source>
</evidence>
<dbReference type="PANTHER" id="PTHR33840">
    <property type="match status" value="1"/>
</dbReference>
<organism evidence="2 3">
    <name type="scientific">Spartinivicinus poritis</name>
    <dbReference type="NCBI Taxonomy" id="2994640"/>
    <lineage>
        <taxon>Bacteria</taxon>
        <taxon>Pseudomonadati</taxon>
        <taxon>Pseudomonadota</taxon>
        <taxon>Gammaproteobacteria</taxon>
        <taxon>Oceanospirillales</taxon>
        <taxon>Zooshikellaceae</taxon>
        <taxon>Spartinivicinus</taxon>
    </lineage>
</organism>
<dbReference type="Pfam" id="PF09994">
    <property type="entry name" value="T6SS_Tle1-like_cat"/>
    <property type="match status" value="1"/>
</dbReference>
<feature type="domain" description="T6SS Phospholipase effector Tle1-like catalytic" evidence="1">
    <location>
        <begin position="173"/>
        <end position="447"/>
    </location>
</feature>
<accession>A0ABT5UAA0</accession>
<dbReference type="InterPro" id="IPR018712">
    <property type="entry name" value="Tle1-like_cat"/>
</dbReference>
<name>A0ABT5UAA0_9GAMM</name>
<evidence type="ECO:0000259" key="1">
    <source>
        <dbReference type="Pfam" id="PF09994"/>
    </source>
</evidence>
<sequence>MNSNSKTQCPNCNHWAEVHIFDPRAKGFPGHEYLFIDQQGNEYNGTLSKHSIIRINNIAAGPYKILIKDKNSFLKDAWLRPVWDDKEEASFIVPDEEKDMPISAVQDMAQMEGKVYKKVELPQTGSDKINYLDEFAKTPEEYYELTEQVDLIHDKKYYIELKPPLTEPLWISCFFDGTGNSLVYDKILEKMTNVGKLYCAHVGETRDEFRDADKRIKYKYHEGMHCYALYYRGVGSDPNSKIDEVAGGGFGLGTRERVDYIKEQVTAIFDLHVNSIQKDISAFGFSRGSSAARAFSWEVNKDDINSDKYETIVRLKIPGQSPIVNTTSRDLNTYVTLKHKFTQKFLGIFDSVTSIGLDPDNIEFGIDFEIHEKIERVVHFIAAHERRGKFDLQSIRLYNTWTQPVSGKWLERMYPGVHADVGGGYYPGEQGKSNELARIPLNDMYDEAIKVDVPLDTLEVLKTKKLMSDKEHQESKIIFEKNIANKISSIRNNSNKSENEINIKVNREISKIKDDFSVFSLKSIWECFERNSEMMDLFEKYSDEIKKLLLRTNKDNIQNEMAEHEFLLFCYFRLSIDNVDLIIKDVPDWYEKKYEYKDSLEKLKGELNKFYLRFVAAFEPEKIPSAVKWIDKKDVSRQHERWYDAITHGYKKLDPEIYKFFLYYIHDSVAHWMFSFIDARTHARGVFFQFDPRSVIEVYPNE</sequence>
<gene>
    <name evidence="2" type="ORF">ORQ98_15125</name>
</gene>
<comment type="caution">
    <text evidence="2">The sequence shown here is derived from an EMBL/GenBank/DDBJ whole genome shotgun (WGS) entry which is preliminary data.</text>
</comment>
<dbReference type="EMBL" id="JAPMOU010000019">
    <property type="protein sequence ID" value="MDE1463293.1"/>
    <property type="molecule type" value="Genomic_DNA"/>
</dbReference>
<evidence type="ECO:0000313" key="3">
    <source>
        <dbReference type="Proteomes" id="UP001528823"/>
    </source>
</evidence>